<protein>
    <submittedName>
        <fullName evidence="1">Putative lipoprotein</fullName>
    </submittedName>
</protein>
<dbReference type="OrthoDB" id="8480452at2"/>
<dbReference type="SUPFAM" id="SSF53850">
    <property type="entry name" value="Periplasmic binding protein-like II"/>
    <property type="match status" value="1"/>
</dbReference>
<keyword evidence="1" id="KW-0449">Lipoprotein</keyword>
<dbReference type="AlphaFoldDB" id="A0A379I9L7"/>
<reference evidence="1 2" key="1">
    <citation type="submission" date="2018-06" db="EMBL/GenBank/DDBJ databases">
        <authorList>
            <consortium name="Pathogen Informatics"/>
            <person name="Doyle S."/>
        </authorList>
    </citation>
    <scope>NUCLEOTIDE SEQUENCE [LARGE SCALE GENOMIC DNA]</scope>
    <source>
        <strain evidence="1 2">NCTC10392</strain>
    </source>
</reference>
<dbReference type="NCBIfam" id="TIGR02285">
    <property type="entry name" value="TIGR02285 family protein"/>
    <property type="match status" value="1"/>
</dbReference>
<evidence type="ECO:0000313" key="2">
    <source>
        <dbReference type="Proteomes" id="UP000255125"/>
    </source>
</evidence>
<organism evidence="1 2">
    <name type="scientific">Pseudomonas fluorescens</name>
    <dbReference type="NCBI Taxonomy" id="294"/>
    <lineage>
        <taxon>Bacteria</taxon>
        <taxon>Pseudomonadati</taxon>
        <taxon>Pseudomonadota</taxon>
        <taxon>Gammaproteobacteria</taxon>
        <taxon>Pseudomonadales</taxon>
        <taxon>Pseudomonadaceae</taxon>
        <taxon>Pseudomonas</taxon>
    </lineage>
</organism>
<gene>
    <name evidence="1" type="ORF">NCTC10392_01349</name>
</gene>
<dbReference type="EMBL" id="UGUS01000002">
    <property type="protein sequence ID" value="SUD29411.1"/>
    <property type="molecule type" value="Genomic_DNA"/>
</dbReference>
<dbReference type="Proteomes" id="UP000255125">
    <property type="component" value="Unassembled WGS sequence"/>
</dbReference>
<sequence length="294" mass="33076">MAHRLIRTLRGLWLVALLPGVWPLSGQAQDTLTWVVRDLPPMTVFEGPQKGRGSVDTLLVLLIERLPQYSHQILHLNRARSMQMLQAPSFTCDPSLVWTPARAKTIVFSTQAFAVLSNGIAIRRSQQALMASYVVEGTFDLAKFLDGQQTRLGVIAERSYGSATDEQLSHATPLKVAPHYGNDALGSLLQMQRLGRLEAVLGYWTEIRYQAAQQGIDPQDLVFYPIKGMPRYQRIHIGCSDTPLGRQAISHINRELKNIPQQSLLQSYANGLDPMMRKQYLKDNPRFFSETPQP</sequence>
<evidence type="ECO:0000313" key="1">
    <source>
        <dbReference type="EMBL" id="SUD29411.1"/>
    </source>
</evidence>
<dbReference type="InterPro" id="IPR011972">
    <property type="entry name" value="CHP02285"/>
</dbReference>
<name>A0A379I9L7_PSEFL</name>
<accession>A0A379I9L7</accession>
<proteinExistence type="predicted"/>
<dbReference type="KEGG" id="pfn:HZ99_23895"/>